<keyword evidence="5" id="KW-0408">Iron</keyword>
<dbReference type="InterPro" id="IPR054582">
    <property type="entry name" value="DmmA-like_N"/>
</dbReference>
<dbReference type="Proteomes" id="UP001058860">
    <property type="component" value="Chromosome"/>
</dbReference>
<feature type="domain" description="Dimethylamine monooxygenase subunit DmmA-like C-terminal" evidence="7">
    <location>
        <begin position="126"/>
        <end position="168"/>
    </location>
</feature>
<gene>
    <name evidence="9" type="ORF">LRS13_14140</name>
</gene>
<organism evidence="9 10">
    <name type="scientific">Svornostia abyssi</name>
    <dbReference type="NCBI Taxonomy" id="2898438"/>
    <lineage>
        <taxon>Bacteria</taxon>
        <taxon>Bacillati</taxon>
        <taxon>Actinomycetota</taxon>
        <taxon>Thermoleophilia</taxon>
        <taxon>Solirubrobacterales</taxon>
        <taxon>Baekduiaceae</taxon>
        <taxon>Svornostia</taxon>
    </lineage>
</organism>
<dbReference type="EMBL" id="CP088295">
    <property type="protein sequence ID" value="UUY01863.1"/>
    <property type="molecule type" value="Genomic_DNA"/>
</dbReference>
<evidence type="ECO:0000313" key="9">
    <source>
        <dbReference type="EMBL" id="UUY01863.1"/>
    </source>
</evidence>
<keyword evidence="10" id="KW-1185">Reference proteome</keyword>
<evidence type="ECO:0000313" key="10">
    <source>
        <dbReference type="Proteomes" id="UP001058860"/>
    </source>
</evidence>
<dbReference type="NCBIfam" id="NF041259">
    <property type="entry name" value="mono_DmmA_fam"/>
    <property type="match status" value="1"/>
</dbReference>
<accession>A0ABY5PB01</accession>
<evidence type="ECO:0000259" key="7">
    <source>
        <dbReference type="Pfam" id="PF22289"/>
    </source>
</evidence>
<dbReference type="RefSeq" id="WP_353862407.1">
    <property type="nucleotide sequence ID" value="NZ_CP088295.1"/>
</dbReference>
<dbReference type="InterPro" id="IPR048037">
    <property type="entry name" value="DmmA-like_C"/>
</dbReference>
<evidence type="ECO:0000256" key="5">
    <source>
        <dbReference type="ARBA" id="ARBA00023004"/>
    </source>
</evidence>
<keyword evidence="1" id="KW-0285">Flavoprotein</keyword>
<sequence length="187" mass="19571">MEHTTLPKDGGLSLDPSGRVHVVAASPASEPVTALLAAWRAARPGTIELLHVGAAPTDAPPDTTIAVDTEDLTARLAARLGLASVGVRVYIAGDEGFVRAASAVALAAGLLPDELRTEVTTSSARRVWCSHCREITEGVTTTVTPCAGCGRTLEVFHHFSRRRGAYLGFQADAEAPGELPEPEVAWP</sequence>
<keyword evidence="6" id="KW-0411">Iron-sulfur</keyword>
<evidence type="ECO:0000256" key="3">
    <source>
        <dbReference type="ARBA" id="ARBA00022723"/>
    </source>
</evidence>
<keyword evidence="4" id="KW-0560">Oxidoreductase</keyword>
<dbReference type="Pfam" id="PF22290">
    <property type="entry name" value="DmmA-like_N"/>
    <property type="match status" value="1"/>
</dbReference>
<evidence type="ECO:0000259" key="8">
    <source>
        <dbReference type="Pfam" id="PF22290"/>
    </source>
</evidence>
<evidence type="ECO:0000256" key="1">
    <source>
        <dbReference type="ARBA" id="ARBA00022630"/>
    </source>
</evidence>
<evidence type="ECO:0000256" key="6">
    <source>
        <dbReference type="ARBA" id="ARBA00023014"/>
    </source>
</evidence>
<feature type="domain" description="Dimethylamine monooxygenase subunit DmmA-like N-terminal" evidence="8">
    <location>
        <begin position="7"/>
        <end position="113"/>
    </location>
</feature>
<evidence type="ECO:0008006" key="11">
    <source>
        <dbReference type="Google" id="ProtNLM"/>
    </source>
</evidence>
<dbReference type="Pfam" id="PF22289">
    <property type="entry name" value="DmmA-like_C"/>
    <property type="match status" value="1"/>
</dbReference>
<keyword evidence="2" id="KW-0001">2Fe-2S</keyword>
<reference evidence="10" key="1">
    <citation type="submission" date="2021-11" db="EMBL/GenBank/DDBJ databases">
        <title>Cultivation dependent microbiological survey of springs from the worlds oldest radium mine currently devoted to the extraction of radon-saturated water.</title>
        <authorList>
            <person name="Kapinusova G."/>
            <person name="Smrhova T."/>
            <person name="Strejcek M."/>
            <person name="Suman J."/>
            <person name="Jani K."/>
            <person name="Pajer P."/>
            <person name="Uhlik O."/>
        </authorList>
    </citation>
    <scope>NUCLEOTIDE SEQUENCE [LARGE SCALE GENOMIC DNA]</scope>
    <source>
        <strain evidence="10">J379</strain>
    </source>
</reference>
<protein>
    <recommendedName>
        <fullName evidence="11">UspA domain-containing protein</fullName>
    </recommendedName>
</protein>
<proteinExistence type="predicted"/>
<keyword evidence="3" id="KW-0479">Metal-binding</keyword>
<name>A0ABY5PB01_9ACTN</name>
<evidence type="ECO:0000256" key="2">
    <source>
        <dbReference type="ARBA" id="ARBA00022714"/>
    </source>
</evidence>
<evidence type="ECO:0000256" key="4">
    <source>
        <dbReference type="ARBA" id="ARBA00023002"/>
    </source>
</evidence>